<dbReference type="InterPro" id="IPR000160">
    <property type="entry name" value="GGDEF_dom"/>
</dbReference>
<organism evidence="5 6">
    <name type="scientific">Bradyrhizobium lablabi</name>
    <dbReference type="NCBI Taxonomy" id="722472"/>
    <lineage>
        <taxon>Bacteria</taxon>
        <taxon>Pseudomonadati</taxon>
        <taxon>Pseudomonadota</taxon>
        <taxon>Alphaproteobacteria</taxon>
        <taxon>Hyphomicrobiales</taxon>
        <taxon>Nitrobacteraceae</taxon>
        <taxon>Bradyrhizobium</taxon>
    </lineage>
</organism>
<dbReference type="InterPro" id="IPR054327">
    <property type="entry name" value="His-kinase-like_sensor"/>
</dbReference>
<dbReference type="FunFam" id="3.30.70.270:FF:000001">
    <property type="entry name" value="Diguanylate cyclase domain protein"/>
    <property type="match status" value="1"/>
</dbReference>
<keyword evidence="3" id="KW-0812">Transmembrane</keyword>
<dbReference type="NCBIfam" id="TIGR00254">
    <property type="entry name" value="GGDEF"/>
    <property type="match status" value="1"/>
</dbReference>
<evidence type="ECO:0000259" key="4">
    <source>
        <dbReference type="PROSITE" id="PS50887"/>
    </source>
</evidence>
<sequence>MTSRIETQKTAPTKLLLTLGLAVTLSFSAICGWVLWQAGGRDYLHSREAAANLVSSLASEIDRNIELYDLSLQAVVDGIKLAEIDKISPELRQVVLFDRAATAKDMGSILVTDRLGKVVLDSRSLVPAEANYSGRDFFQIHVRQADAGLYISRPWVAPDGQYLIGFSRRISNPDGSFGGIVAGSLRVSYFHNLFRKLTYGPKDSMNLISADGTILMRAPFDIDTIGQSLRKSQVFQQFPRAQNGWYETASILDGVRRLFVFQQVGHHPLLIVEGVSLETIYADWWREVWLIGSIMLALCAITMALTVFLALALKRRTAAESQLALLASTDGLTGLYNRRKFDEVLSSEWRRSQRSAGPLALLMIDADSFKAYNDTHGHQAGDAALASIAECIANGTRRASDLSARYGGEEFAVLLPGESIEGACRIAEEIRASVLSLRSQQHGRPDICPTISIGVASLVPQVGLAPRDLVKSADLALYEAKHAGRNRTVAAPTPLSARRDRAA</sequence>
<dbReference type="RefSeq" id="WP_074831115.1">
    <property type="nucleotide sequence ID" value="NZ_FNTI01000001.1"/>
</dbReference>
<dbReference type="Pfam" id="PF00990">
    <property type="entry name" value="GGDEF"/>
    <property type="match status" value="1"/>
</dbReference>
<dbReference type="OrthoDB" id="9812260at2"/>
<evidence type="ECO:0000256" key="2">
    <source>
        <dbReference type="ARBA" id="ARBA00034247"/>
    </source>
</evidence>
<dbReference type="Gene3D" id="3.30.70.270">
    <property type="match status" value="1"/>
</dbReference>
<dbReference type="EMBL" id="FNTI01000001">
    <property type="protein sequence ID" value="SEC63151.1"/>
    <property type="molecule type" value="Genomic_DNA"/>
</dbReference>
<dbReference type="Pfam" id="PF22588">
    <property type="entry name" value="dCache_1_like"/>
    <property type="match status" value="1"/>
</dbReference>
<dbReference type="GO" id="GO:0043709">
    <property type="term" value="P:cell adhesion involved in single-species biofilm formation"/>
    <property type="evidence" value="ECO:0007669"/>
    <property type="project" value="TreeGrafter"/>
</dbReference>
<dbReference type="GO" id="GO:0005886">
    <property type="term" value="C:plasma membrane"/>
    <property type="evidence" value="ECO:0007669"/>
    <property type="project" value="TreeGrafter"/>
</dbReference>
<dbReference type="PANTHER" id="PTHR45138:SF9">
    <property type="entry name" value="DIGUANYLATE CYCLASE DGCM-RELATED"/>
    <property type="match status" value="1"/>
</dbReference>
<dbReference type="CDD" id="cd12915">
    <property type="entry name" value="PDC2_DGC_like"/>
    <property type="match status" value="1"/>
</dbReference>
<reference evidence="5 6" key="1">
    <citation type="submission" date="2016-10" db="EMBL/GenBank/DDBJ databases">
        <authorList>
            <person name="de Groot N.N."/>
        </authorList>
    </citation>
    <scope>NUCLEOTIDE SEQUENCE [LARGE SCALE GENOMIC DNA]</scope>
    <source>
        <strain evidence="5 6">GAS522</strain>
    </source>
</reference>
<protein>
    <recommendedName>
        <fullName evidence="1">diguanylate cyclase</fullName>
        <ecNumber evidence="1">2.7.7.65</ecNumber>
    </recommendedName>
</protein>
<dbReference type="PANTHER" id="PTHR45138">
    <property type="entry name" value="REGULATORY COMPONENTS OF SENSORY TRANSDUCTION SYSTEM"/>
    <property type="match status" value="1"/>
</dbReference>
<dbReference type="InterPro" id="IPR050469">
    <property type="entry name" value="Diguanylate_Cyclase"/>
</dbReference>
<accession>A0A1M6VE18</accession>
<dbReference type="SUPFAM" id="SSF55073">
    <property type="entry name" value="Nucleotide cyclase"/>
    <property type="match status" value="1"/>
</dbReference>
<dbReference type="CDD" id="cd01949">
    <property type="entry name" value="GGDEF"/>
    <property type="match status" value="1"/>
</dbReference>
<dbReference type="InterPro" id="IPR043128">
    <property type="entry name" value="Rev_trsase/Diguanyl_cyclase"/>
</dbReference>
<dbReference type="CDD" id="cd12914">
    <property type="entry name" value="PDC1_DGC_like"/>
    <property type="match status" value="1"/>
</dbReference>
<feature type="transmembrane region" description="Helical" evidence="3">
    <location>
        <begin position="15"/>
        <end position="36"/>
    </location>
</feature>
<gene>
    <name evidence="5" type="ORF">SAMN05444171_1900</name>
</gene>
<evidence type="ECO:0000313" key="5">
    <source>
        <dbReference type="EMBL" id="SEC63151.1"/>
    </source>
</evidence>
<dbReference type="EC" id="2.7.7.65" evidence="1"/>
<evidence type="ECO:0000256" key="1">
    <source>
        <dbReference type="ARBA" id="ARBA00012528"/>
    </source>
</evidence>
<dbReference type="Gene3D" id="3.30.450.20">
    <property type="entry name" value="PAS domain"/>
    <property type="match status" value="2"/>
</dbReference>
<dbReference type="InterPro" id="IPR029787">
    <property type="entry name" value="Nucleotide_cyclase"/>
</dbReference>
<dbReference type="GO" id="GO:1902201">
    <property type="term" value="P:negative regulation of bacterial-type flagellum-dependent cell motility"/>
    <property type="evidence" value="ECO:0007669"/>
    <property type="project" value="TreeGrafter"/>
</dbReference>
<dbReference type="Proteomes" id="UP000183208">
    <property type="component" value="Unassembled WGS sequence"/>
</dbReference>
<feature type="domain" description="GGDEF" evidence="4">
    <location>
        <begin position="357"/>
        <end position="493"/>
    </location>
</feature>
<name>A0A1M6VE18_9BRAD</name>
<evidence type="ECO:0000256" key="3">
    <source>
        <dbReference type="SAM" id="Phobius"/>
    </source>
</evidence>
<keyword evidence="3" id="KW-1133">Transmembrane helix</keyword>
<dbReference type="SMART" id="SM00267">
    <property type="entry name" value="GGDEF"/>
    <property type="match status" value="1"/>
</dbReference>
<dbReference type="PROSITE" id="PS50887">
    <property type="entry name" value="GGDEF"/>
    <property type="match status" value="1"/>
</dbReference>
<dbReference type="AlphaFoldDB" id="A0A1M6VE18"/>
<proteinExistence type="predicted"/>
<dbReference type="GO" id="GO:0052621">
    <property type="term" value="F:diguanylate cyclase activity"/>
    <property type="evidence" value="ECO:0007669"/>
    <property type="project" value="UniProtKB-EC"/>
</dbReference>
<keyword evidence="3" id="KW-0472">Membrane</keyword>
<evidence type="ECO:0000313" key="6">
    <source>
        <dbReference type="Proteomes" id="UP000183208"/>
    </source>
</evidence>
<feature type="transmembrane region" description="Helical" evidence="3">
    <location>
        <begin position="288"/>
        <end position="313"/>
    </location>
</feature>
<comment type="catalytic activity">
    <reaction evidence="2">
        <text>2 GTP = 3',3'-c-di-GMP + 2 diphosphate</text>
        <dbReference type="Rhea" id="RHEA:24898"/>
        <dbReference type="ChEBI" id="CHEBI:33019"/>
        <dbReference type="ChEBI" id="CHEBI:37565"/>
        <dbReference type="ChEBI" id="CHEBI:58805"/>
        <dbReference type="EC" id="2.7.7.65"/>
    </reaction>
</comment>